<keyword evidence="7" id="KW-1133">Transmembrane helix</keyword>
<dbReference type="GO" id="GO:0016020">
    <property type="term" value="C:membrane"/>
    <property type="evidence" value="ECO:0007669"/>
    <property type="project" value="UniProtKB-SubCell"/>
</dbReference>
<evidence type="ECO:0000256" key="4">
    <source>
        <dbReference type="ARBA" id="ARBA00022679"/>
    </source>
</evidence>
<keyword evidence="3" id="KW-0328">Glycosyltransferase</keyword>
<dbReference type="PANTHER" id="PTHR10811">
    <property type="entry name" value="FRINGE-RELATED"/>
    <property type="match status" value="1"/>
</dbReference>
<evidence type="ECO:0000256" key="9">
    <source>
        <dbReference type="ARBA" id="ARBA00037847"/>
    </source>
</evidence>
<accession>A0A814U528</accession>
<evidence type="ECO:0000256" key="6">
    <source>
        <dbReference type="ARBA" id="ARBA00022968"/>
    </source>
</evidence>
<comment type="subcellular location">
    <subcellularLocation>
        <location evidence="9">Endomembrane system</location>
        <topology evidence="9">Single-pass membrane protein</topology>
    </subcellularLocation>
    <subcellularLocation>
        <location evidence="1">Membrane</location>
        <topology evidence="1">Single-pass type II membrane protein</topology>
    </subcellularLocation>
</comment>
<keyword evidence="16" id="KW-1185">Reference proteome</keyword>
<reference evidence="11" key="1">
    <citation type="submission" date="2021-02" db="EMBL/GenBank/DDBJ databases">
        <authorList>
            <person name="Nowell W R."/>
        </authorList>
    </citation>
    <scope>NUCLEOTIDE SEQUENCE</scope>
</reference>
<evidence type="ECO:0000313" key="14">
    <source>
        <dbReference type="EMBL" id="CAF1422825.1"/>
    </source>
</evidence>
<dbReference type="InterPro" id="IPR003378">
    <property type="entry name" value="Fringe-like_glycosylTrfase"/>
</dbReference>
<dbReference type="EMBL" id="CAJNOH010001050">
    <property type="protein sequence ID" value="CAF1168909.1"/>
    <property type="molecule type" value="Genomic_DNA"/>
</dbReference>
<protein>
    <recommendedName>
        <fullName evidence="10">Fringe-like glycosyltransferase domain-containing protein</fullName>
    </recommendedName>
</protein>
<evidence type="ECO:0000313" key="13">
    <source>
        <dbReference type="EMBL" id="CAF1422609.1"/>
    </source>
</evidence>
<evidence type="ECO:0000256" key="1">
    <source>
        <dbReference type="ARBA" id="ARBA00004606"/>
    </source>
</evidence>
<evidence type="ECO:0000256" key="2">
    <source>
        <dbReference type="ARBA" id="ARBA00008661"/>
    </source>
</evidence>
<evidence type="ECO:0000256" key="8">
    <source>
        <dbReference type="ARBA" id="ARBA00023136"/>
    </source>
</evidence>
<name>A0A814U528_9BILA</name>
<dbReference type="EMBL" id="CAJNOH010001052">
    <property type="protein sequence ID" value="CAF1169292.1"/>
    <property type="molecule type" value="Genomic_DNA"/>
</dbReference>
<keyword evidence="4" id="KW-0808">Transferase</keyword>
<dbReference type="GO" id="GO:0012505">
    <property type="term" value="C:endomembrane system"/>
    <property type="evidence" value="ECO:0007669"/>
    <property type="project" value="UniProtKB-SubCell"/>
</dbReference>
<dbReference type="Proteomes" id="UP000663854">
    <property type="component" value="Unassembled WGS sequence"/>
</dbReference>
<evidence type="ECO:0000313" key="11">
    <source>
        <dbReference type="EMBL" id="CAF1168909.1"/>
    </source>
</evidence>
<dbReference type="EMBL" id="CAJNOL010001811">
    <property type="protein sequence ID" value="CAF1422609.1"/>
    <property type="molecule type" value="Genomic_DNA"/>
</dbReference>
<evidence type="ECO:0000256" key="7">
    <source>
        <dbReference type="ARBA" id="ARBA00022989"/>
    </source>
</evidence>
<evidence type="ECO:0000313" key="16">
    <source>
        <dbReference type="Proteomes" id="UP000663870"/>
    </source>
</evidence>
<comment type="caution">
    <text evidence="11">The sequence shown here is derived from an EMBL/GenBank/DDBJ whole genome shotgun (WGS) entry which is preliminary data.</text>
</comment>
<feature type="domain" description="Fringe-like glycosyltransferase" evidence="10">
    <location>
        <begin position="2"/>
        <end position="211"/>
    </location>
</feature>
<evidence type="ECO:0000259" key="10">
    <source>
        <dbReference type="Pfam" id="PF02434"/>
    </source>
</evidence>
<proteinExistence type="inferred from homology"/>
<sequence length="259" mass="30817">MPSILHTWFKFSPDTTYITTNGNATFFHRYIPERYYHQIHSTNCKQAHSIRDLCCHSASEFYIYFKNENRFKWLCRFDDDQYVNVPLLIDYLKQFFPDKQLLYIGKPSFKEPKRGRGIEFWFATYGGGVCFSRSLLKMIRNDVQPNHKFMEGCISTNFPDDTHIAYILRKKYNVNLTIANDFHHHIERNLFTNLTDPTNIDQAITLGFKGSNVPRFIPLIKNDVYHMQTLHCLLYPDVNCMYLLRILLNKLYEEKARLI</sequence>
<evidence type="ECO:0000256" key="5">
    <source>
        <dbReference type="ARBA" id="ARBA00022692"/>
    </source>
</evidence>
<dbReference type="Proteomes" id="UP000663870">
    <property type="component" value="Unassembled WGS sequence"/>
</dbReference>
<gene>
    <name evidence="13" type="ORF">JXQ802_LOCUS35946</name>
    <name evidence="14" type="ORF">JXQ802_LOCUS35960</name>
    <name evidence="11" type="ORF">PYM288_LOCUS23160</name>
    <name evidence="12" type="ORF">PYM288_LOCUS23183</name>
</gene>
<keyword evidence="8" id="KW-0472">Membrane</keyword>
<dbReference type="AlphaFoldDB" id="A0A814U528"/>
<evidence type="ECO:0000256" key="3">
    <source>
        <dbReference type="ARBA" id="ARBA00022676"/>
    </source>
</evidence>
<organism evidence="11 15">
    <name type="scientific">Rotaria sordida</name>
    <dbReference type="NCBI Taxonomy" id="392033"/>
    <lineage>
        <taxon>Eukaryota</taxon>
        <taxon>Metazoa</taxon>
        <taxon>Spiralia</taxon>
        <taxon>Gnathifera</taxon>
        <taxon>Rotifera</taxon>
        <taxon>Eurotatoria</taxon>
        <taxon>Bdelloidea</taxon>
        <taxon>Philodinida</taxon>
        <taxon>Philodinidae</taxon>
        <taxon>Rotaria</taxon>
    </lineage>
</organism>
<comment type="similarity">
    <text evidence="2">Belongs to the glycosyltransferase 31 family.</text>
</comment>
<evidence type="ECO:0000313" key="15">
    <source>
        <dbReference type="Proteomes" id="UP000663854"/>
    </source>
</evidence>
<keyword evidence="5" id="KW-0812">Transmembrane</keyword>
<keyword evidence="6" id="KW-0735">Signal-anchor</keyword>
<dbReference type="GO" id="GO:0016757">
    <property type="term" value="F:glycosyltransferase activity"/>
    <property type="evidence" value="ECO:0007669"/>
    <property type="project" value="UniProtKB-KW"/>
</dbReference>
<dbReference type="Pfam" id="PF02434">
    <property type="entry name" value="Fringe"/>
    <property type="match status" value="1"/>
</dbReference>
<evidence type="ECO:0000313" key="12">
    <source>
        <dbReference type="EMBL" id="CAF1169292.1"/>
    </source>
</evidence>
<dbReference type="EMBL" id="CAJNOL010001812">
    <property type="protein sequence ID" value="CAF1422825.1"/>
    <property type="molecule type" value="Genomic_DNA"/>
</dbReference>
<dbReference type="Gene3D" id="3.90.550.50">
    <property type="match status" value="1"/>
</dbReference>